<gene>
    <name evidence="1" type="ORF">C8E83_0785</name>
</gene>
<sequence>MSLPDGLLVTTAAEDGDVPVTAERWDSEPPTDESWEESSEITIETHSEDGNLWVGGYDYTNPEEPILTGGNDGRFVLRVYASGRQIPWVGPITESYLVQVWPSE</sequence>
<organism evidence="1 2">
    <name type="scientific">Frondihabitans australicus</name>
    <dbReference type="NCBI Taxonomy" id="386892"/>
    <lineage>
        <taxon>Bacteria</taxon>
        <taxon>Bacillati</taxon>
        <taxon>Actinomycetota</taxon>
        <taxon>Actinomycetes</taxon>
        <taxon>Micrococcales</taxon>
        <taxon>Microbacteriaceae</taxon>
        <taxon>Frondihabitans</taxon>
    </lineage>
</organism>
<dbReference type="EMBL" id="RBKS01000001">
    <property type="protein sequence ID" value="RKR73691.1"/>
    <property type="molecule type" value="Genomic_DNA"/>
</dbReference>
<name>A0A495IEB5_9MICO</name>
<reference evidence="1 2" key="1">
    <citation type="submission" date="2018-10" db="EMBL/GenBank/DDBJ databases">
        <title>Sequencing the genomes of 1000 actinobacteria strains.</title>
        <authorList>
            <person name="Klenk H.-P."/>
        </authorList>
    </citation>
    <scope>NUCLEOTIDE SEQUENCE [LARGE SCALE GENOMIC DNA]</scope>
    <source>
        <strain evidence="1 2">DSM 17894</strain>
    </source>
</reference>
<comment type="caution">
    <text evidence="1">The sequence shown here is derived from an EMBL/GenBank/DDBJ whole genome shotgun (WGS) entry which is preliminary data.</text>
</comment>
<proteinExistence type="predicted"/>
<keyword evidence="2" id="KW-1185">Reference proteome</keyword>
<dbReference type="AlphaFoldDB" id="A0A495IEB5"/>
<evidence type="ECO:0000313" key="1">
    <source>
        <dbReference type="EMBL" id="RKR73691.1"/>
    </source>
</evidence>
<dbReference type="Proteomes" id="UP000280008">
    <property type="component" value="Unassembled WGS sequence"/>
</dbReference>
<protein>
    <submittedName>
        <fullName evidence="1">Uncharacterized protein</fullName>
    </submittedName>
</protein>
<evidence type="ECO:0000313" key="2">
    <source>
        <dbReference type="Proteomes" id="UP000280008"/>
    </source>
</evidence>
<accession>A0A495IEB5</accession>